<proteinExistence type="predicted"/>
<name>A0AB40CNW3_DIOCR</name>
<reference evidence="2" key="1">
    <citation type="submission" date="2025-08" db="UniProtKB">
        <authorList>
            <consortium name="RefSeq"/>
        </authorList>
    </citation>
    <scope>IDENTIFICATION</scope>
</reference>
<protein>
    <submittedName>
        <fullName evidence="2">Uncharacterized protein LOC120278490</fullName>
    </submittedName>
</protein>
<dbReference type="PANTHER" id="PTHR47266">
    <property type="entry name" value="ENDONUCLEASE-RELATED"/>
    <property type="match status" value="1"/>
</dbReference>
<organism evidence="1 2">
    <name type="scientific">Dioscorea cayennensis subsp. rotundata</name>
    <name type="common">White Guinea yam</name>
    <name type="synonym">Dioscorea rotundata</name>
    <dbReference type="NCBI Taxonomy" id="55577"/>
    <lineage>
        <taxon>Eukaryota</taxon>
        <taxon>Viridiplantae</taxon>
        <taxon>Streptophyta</taxon>
        <taxon>Embryophyta</taxon>
        <taxon>Tracheophyta</taxon>
        <taxon>Spermatophyta</taxon>
        <taxon>Magnoliopsida</taxon>
        <taxon>Liliopsida</taxon>
        <taxon>Dioscoreales</taxon>
        <taxon>Dioscoreaceae</taxon>
        <taxon>Dioscorea</taxon>
    </lineage>
</organism>
<accession>A0AB40CNW3</accession>
<evidence type="ECO:0000313" key="2">
    <source>
        <dbReference type="RefSeq" id="XP_039141212.1"/>
    </source>
</evidence>
<dbReference type="AlphaFoldDB" id="A0AB40CNW3"/>
<dbReference type="GeneID" id="120278490"/>
<sequence>MLADAAEEFDDGNPWFDDIKNYLEDKMDHSPSLLRQMIRRQSSGWRRGTPKEEEFDIDIHTTIHAPASSLHPLTSPWPFSMWALDLIGPLESTVENTNRHAFVLTATEYFRKWAEAESFVHVKASTLVRFIKKNIITRFGVPKMLGNGQAEATNKTLMKIVKKTFETHKASDFPEKLLDAPRASRTSIRTPTGQTPYALTYGMEHMRS</sequence>
<evidence type="ECO:0000313" key="1">
    <source>
        <dbReference type="Proteomes" id="UP001515500"/>
    </source>
</evidence>
<dbReference type="RefSeq" id="XP_039141212.1">
    <property type="nucleotide sequence ID" value="XM_039285278.1"/>
</dbReference>
<dbReference type="InterPro" id="IPR052160">
    <property type="entry name" value="Gypsy_RT_Integrase-like"/>
</dbReference>
<dbReference type="GO" id="GO:0003676">
    <property type="term" value="F:nucleic acid binding"/>
    <property type="evidence" value="ECO:0007669"/>
    <property type="project" value="InterPro"/>
</dbReference>
<gene>
    <name evidence="2" type="primary">LOC120278490</name>
</gene>
<dbReference type="Gene3D" id="3.30.420.10">
    <property type="entry name" value="Ribonuclease H-like superfamily/Ribonuclease H"/>
    <property type="match status" value="2"/>
</dbReference>
<dbReference type="InterPro" id="IPR012337">
    <property type="entry name" value="RNaseH-like_sf"/>
</dbReference>
<keyword evidence="1" id="KW-1185">Reference proteome</keyword>
<dbReference type="SUPFAM" id="SSF53098">
    <property type="entry name" value="Ribonuclease H-like"/>
    <property type="match status" value="1"/>
</dbReference>
<dbReference type="InterPro" id="IPR036397">
    <property type="entry name" value="RNaseH_sf"/>
</dbReference>
<dbReference type="Proteomes" id="UP001515500">
    <property type="component" value="Chromosome 16"/>
</dbReference>